<keyword evidence="4" id="KW-1015">Disulfide bond</keyword>
<dbReference type="Gene3D" id="3.20.20.80">
    <property type="entry name" value="Glycosidases"/>
    <property type="match status" value="1"/>
</dbReference>
<evidence type="ECO:0000256" key="5">
    <source>
        <dbReference type="ARBA" id="ARBA00023180"/>
    </source>
</evidence>
<feature type="signal peptide" evidence="7">
    <location>
        <begin position="1"/>
        <end position="29"/>
    </location>
</feature>
<evidence type="ECO:0000313" key="8">
    <source>
        <dbReference type="EMBL" id="OEL37278.1"/>
    </source>
</evidence>
<feature type="chain" id="PRO_5009189285" evidence="7">
    <location>
        <begin position="30"/>
        <end position="544"/>
    </location>
</feature>
<evidence type="ECO:0000256" key="7">
    <source>
        <dbReference type="SAM" id="SignalP"/>
    </source>
</evidence>
<dbReference type="GO" id="GO:0033907">
    <property type="term" value="F:beta-D-fucosidase activity"/>
    <property type="evidence" value="ECO:0007669"/>
    <property type="project" value="UniProtKB-ARBA"/>
</dbReference>
<reference evidence="8 9" key="1">
    <citation type="submission" date="2016-09" db="EMBL/GenBank/DDBJ databases">
        <title>The draft genome of Dichanthelium oligosanthes: A C3 panicoid grass species.</title>
        <authorList>
            <person name="Studer A.J."/>
            <person name="Schnable J.C."/>
            <person name="Brutnell T.P."/>
        </authorList>
    </citation>
    <scope>NUCLEOTIDE SEQUENCE [LARGE SCALE GENOMIC DNA]</scope>
    <source>
        <strain evidence="9">cv. Kellogg 1175</strain>
        <tissue evidence="8">Leaf</tissue>
    </source>
</reference>
<gene>
    <name evidence="8" type="ORF">BAE44_0001705</name>
</gene>
<evidence type="ECO:0000256" key="6">
    <source>
        <dbReference type="RuleBase" id="RU003690"/>
    </source>
</evidence>
<dbReference type="InterPro" id="IPR017853">
    <property type="entry name" value="GH"/>
</dbReference>
<protein>
    <submittedName>
        <fullName evidence="8">Beta-glucosidase 6</fullName>
    </submittedName>
</protein>
<dbReference type="PANTHER" id="PTHR10353">
    <property type="entry name" value="GLYCOSYL HYDROLASE"/>
    <property type="match status" value="1"/>
</dbReference>
<evidence type="ECO:0000256" key="1">
    <source>
        <dbReference type="ARBA" id="ARBA00010838"/>
    </source>
</evidence>
<evidence type="ECO:0000256" key="4">
    <source>
        <dbReference type="ARBA" id="ARBA00023157"/>
    </source>
</evidence>
<dbReference type="GO" id="GO:0008422">
    <property type="term" value="F:beta-glucosidase activity"/>
    <property type="evidence" value="ECO:0007669"/>
    <property type="project" value="TreeGrafter"/>
</dbReference>
<dbReference type="GO" id="GO:0005975">
    <property type="term" value="P:carbohydrate metabolic process"/>
    <property type="evidence" value="ECO:0007669"/>
    <property type="project" value="InterPro"/>
</dbReference>
<dbReference type="PRINTS" id="PR00131">
    <property type="entry name" value="GLHYDRLASE1"/>
</dbReference>
<dbReference type="InterPro" id="IPR001360">
    <property type="entry name" value="Glyco_hydro_1"/>
</dbReference>
<evidence type="ECO:0000256" key="3">
    <source>
        <dbReference type="ARBA" id="ARBA00022801"/>
    </source>
</evidence>
<dbReference type="Proteomes" id="UP000095767">
    <property type="component" value="Unassembled WGS sequence"/>
</dbReference>
<sequence length="544" mass="61337">MERIKTGRRTTLPLLLLLVGVSLQGRCIAQGGGGGGLTRGSFPQGFVFGTAAAAYQVRGVFRLLVVVVISISPIFIDYEGAVKVDGRGQTIWDTFAHTFGMYTQFWFTQTHDSSYQSGKISDFSNADVAVDQYHRFQEDVQLMANMGMDAYRFSIAWSRILPNGTGQVNQAGIDHYNKVINALLSKGIQPYVTLYHWDLPQALEDSNDFAAYAETCFKAFGDRVKHWITINEPHTVAVQGYDAGLHAPGRCSVLLHLYCKSGNSGTEPYVVAHNFILAHATVSDIYRRKYKATQNGQLGIAFDVIWYEPMTNSTIDIEATKRAQEFQLGWFADPFFFGDYPATMRKRVAERLPRFTADEAALVKGALDFVGINHYTTFYTRHNDTNIIGRLLNDTLADTGTISLPFDKNGKPIGDRANSIWLYIVPGGMRKLMNYVKERYNSPPVYITENGMDDSNNPFTSIQDALKDSKRIKYHNDYLTNLDASIKEDGCDVRGYFAWSLLDNWEWAAGYTSRFGLYFVDYKDNLKRYPKNSVQWFKSLLSSS</sequence>
<dbReference type="GO" id="GO:0004565">
    <property type="term" value="F:beta-galactosidase activity"/>
    <property type="evidence" value="ECO:0007669"/>
    <property type="project" value="UniProtKB-ARBA"/>
</dbReference>
<proteinExistence type="inferred from homology"/>
<dbReference type="STRING" id="888268.A0A1E5WIT0"/>
<evidence type="ECO:0000313" key="9">
    <source>
        <dbReference type="Proteomes" id="UP000095767"/>
    </source>
</evidence>
<comment type="similarity">
    <text evidence="1 6">Belongs to the glycosyl hydrolase 1 family.</text>
</comment>
<evidence type="ECO:0000256" key="2">
    <source>
        <dbReference type="ARBA" id="ARBA00022729"/>
    </source>
</evidence>
<comment type="caution">
    <text evidence="8">The sequence shown here is derived from an EMBL/GenBank/DDBJ whole genome shotgun (WGS) entry which is preliminary data.</text>
</comment>
<dbReference type="PANTHER" id="PTHR10353:SF313">
    <property type="entry name" value="BETA-GLUCOSIDASE 6"/>
    <property type="match status" value="1"/>
</dbReference>
<keyword evidence="2 7" id="KW-0732">Signal</keyword>
<keyword evidence="3" id="KW-0378">Hydrolase</keyword>
<dbReference type="AlphaFoldDB" id="A0A1E5WIT0"/>
<dbReference type="SUPFAM" id="SSF51445">
    <property type="entry name" value="(Trans)glycosidases"/>
    <property type="match status" value="1"/>
</dbReference>
<keyword evidence="9" id="KW-1185">Reference proteome</keyword>
<organism evidence="8 9">
    <name type="scientific">Dichanthelium oligosanthes</name>
    <dbReference type="NCBI Taxonomy" id="888268"/>
    <lineage>
        <taxon>Eukaryota</taxon>
        <taxon>Viridiplantae</taxon>
        <taxon>Streptophyta</taxon>
        <taxon>Embryophyta</taxon>
        <taxon>Tracheophyta</taxon>
        <taxon>Spermatophyta</taxon>
        <taxon>Magnoliopsida</taxon>
        <taxon>Liliopsida</taxon>
        <taxon>Poales</taxon>
        <taxon>Poaceae</taxon>
        <taxon>PACMAD clade</taxon>
        <taxon>Panicoideae</taxon>
        <taxon>Panicodae</taxon>
        <taxon>Paniceae</taxon>
        <taxon>Dichantheliinae</taxon>
        <taxon>Dichanthelium</taxon>
    </lineage>
</organism>
<dbReference type="FunFam" id="3.20.20.80:FF:000020">
    <property type="entry name" value="Beta-glucosidase 12"/>
    <property type="match status" value="1"/>
</dbReference>
<accession>A0A1E5WIT0</accession>
<name>A0A1E5WIT0_9POAL</name>
<dbReference type="EMBL" id="LWDX02006074">
    <property type="protein sequence ID" value="OEL37278.1"/>
    <property type="molecule type" value="Genomic_DNA"/>
</dbReference>
<dbReference type="Pfam" id="PF00232">
    <property type="entry name" value="Glyco_hydro_1"/>
    <property type="match status" value="1"/>
</dbReference>
<keyword evidence="5" id="KW-0325">Glycoprotein</keyword>
<dbReference type="OrthoDB" id="65569at2759"/>